<reference evidence="1 2" key="1">
    <citation type="journal article" date="2009" name="Nature">
        <title>Evolution of pathogenicity and sexual reproduction in eight Candida genomes.</title>
        <authorList>
            <person name="Butler G."/>
            <person name="Rasmussen M.D."/>
            <person name="Lin M.F."/>
            <person name="Santos M.A."/>
            <person name="Sakthikumar S."/>
            <person name="Munro C.A."/>
            <person name="Rheinbay E."/>
            <person name="Grabherr M."/>
            <person name="Forche A."/>
            <person name="Reedy J.L."/>
            <person name="Agrafioti I."/>
            <person name="Arnaud M.B."/>
            <person name="Bates S."/>
            <person name="Brown A.J."/>
            <person name="Brunke S."/>
            <person name="Costanzo M.C."/>
            <person name="Fitzpatrick D.A."/>
            <person name="de Groot P.W."/>
            <person name="Harris D."/>
            <person name="Hoyer L.L."/>
            <person name="Hube B."/>
            <person name="Klis F.M."/>
            <person name="Kodira C."/>
            <person name="Lennard N."/>
            <person name="Logue M.E."/>
            <person name="Martin R."/>
            <person name="Neiman A.M."/>
            <person name="Nikolaou E."/>
            <person name="Quail M.A."/>
            <person name="Quinn J."/>
            <person name="Santos M.C."/>
            <person name="Schmitzberger F.F."/>
            <person name="Sherlock G."/>
            <person name="Shah P."/>
            <person name="Silverstein K.A."/>
            <person name="Skrzypek M.S."/>
            <person name="Soll D."/>
            <person name="Staggs R."/>
            <person name="Stansfield I."/>
            <person name="Stumpf M.P."/>
            <person name="Sudbery P.E."/>
            <person name="Srikantha T."/>
            <person name="Zeng Q."/>
            <person name="Berman J."/>
            <person name="Berriman M."/>
            <person name="Heitman J."/>
            <person name="Gow N.A."/>
            <person name="Lorenz M.C."/>
            <person name="Birren B.W."/>
            <person name="Kellis M."/>
            <person name="Cuomo C.A."/>
        </authorList>
    </citation>
    <scope>NUCLEOTIDE SEQUENCE [LARGE SCALE GENOMIC DNA]</scope>
    <source>
        <strain evidence="1 2">ATCC 42720</strain>
    </source>
</reference>
<dbReference type="HOGENOM" id="CLU_1539855_0_0_1"/>
<accession>C4YBK8</accession>
<dbReference type="Proteomes" id="UP000007703">
    <property type="component" value="Unassembled WGS sequence"/>
</dbReference>
<name>C4YBK8_CLAL4</name>
<dbReference type="KEGG" id="clu:CLUG_05586"/>
<proteinExistence type="predicted"/>
<dbReference type="EMBL" id="CH408082">
    <property type="protein sequence ID" value="EEQ41458.1"/>
    <property type="molecule type" value="Genomic_DNA"/>
</dbReference>
<dbReference type="InParanoid" id="C4YBK8"/>
<organism evidence="1 2">
    <name type="scientific">Clavispora lusitaniae (strain ATCC 42720)</name>
    <name type="common">Yeast</name>
    <name type="synonym">Candida lusitaniae</name>
    <dbReference type="NCBI Taxonomy" id="306902"/>
    <lineage>
        <taxon>Eukaryota</taxon>
        <taxon>Fungi</taxon>
        <taxon>Dikarya</taxon>
        <taxon>Ascomycota</taxon>
        <taxon>Saccharomycotina</taxon>
        <taxon>Pichiomycetes</taxon>
        <taxon>Metschnikowiaceae</taxon>
        <taxon>Clavispora</taxon>
    </lineage>
</organism>
<dbReference type="AlphaFoldDB" id="C4YBK8"/>
<evidence type="ECO:0000313" key="1">
    <source>
        <dbReference type="EMBL" id="EEQ41458.1"/>
    </source>
</evidence>
<sequence>METTQPRAFGSNSKCLHRHAAGLRAPIDKRHFIEFGVGVGEEVKRVRNERLDSRLFTVEYRDGVVENEILNHHFLQGRTHTVLCKKPMGNDLVSGVEMSCTSRGIGARKRVSKTQRLKHLHSHEKPVFVAVDSAMFHELHKQLKRFLVSPSGDVFASHILSGCERSSTCNVDLS</sequence>
<protein>
    <submittedName>
        <fullName evidence="1">Uncharacterized protein</fullName>
    </submittedName>
</protein>
<dbReference type="VEuPathDB" id="FungiDB:CLUG_05586"/>
<evidence type="ECO:0000313" key="2">
    <source>
        <dbReference type="Proteomes" id="UP000007703"/>
    </source>
</evidence>
<gene>
    <name evidence="1" type="ORF">CLUG_05586</name>
</gene>